<feature type="compositionally biased region" description="Polar residues" evidence="1">
    <location>
        <begin position="101"/>
        <end position="110"/>
    </location>
</feature>
<evidence type="ECO:0000313" key="3">
    <source>
        <dbReference type="Proteomes" id="UP000663193"/>
    </source>
</evidence>
<dbReference type="VEuPathDB" id="FungiDB:JI435_427130"/>
<dbReference type="Proteomes" id="UP000663193">
    <property type="component" value="Chromosome 1"/>
</dbReference>
<evidence type="ECO:0000313" key="2">
    <source>
        <dbReference type="EMBL" id="QRC91580.1"/>
    </source>
</evidence>
<organism evidence="2 3">
    <name type="scientific">Phaeosphaeria nodorum (strain SN15 / ATCC MYA-4574 / FGSC 10173)</name>
    <name type="common">Glume blotch fungus</name>
    <name type="synonym">Parastagonospora nodorum</name>
    <dbReference type="NCBI Taxonomy" id="321614"/>
    <lineage>
        <taxon>Eukaryota</taxon>
        <taxon>Fungi</taxon>
        <taxon>Dikarya</taxon>
        <taxon>Ascomycota</taxon>
        <taxon>Pezizomycotina</taxon>
        <taxon>Dothideomycetes</taxon>
        <taxon>Pleosporomycetidae</taxon>
        <taxon>Pleosporales</taxon>
        <taxon>Pleosporineae</taxon>
        <taxon>Phaeosphaeriaceae</taxon>
        <taxon>Parastagonospora</taxon>
    </lineage>
</organism>
<gene>
    <name evidence="2" type="ORF">JI435_427130</name>
</gene>
<proteinExistence type="predicted"/>
<feature type="region of interest" description="Disordered" evidence="1">
    <location>
        <begin position="77"/>
        <end position="116"/>
    </location>
</feature>
<name>A0A7U2EV25_PHANO</name>
<reference evidence="3" key="1">
    <citation type="journal article" date="2021" name="BMC Genomics">
        <title>Chromosome-level genome assembly and manually-curated proteome of model necrotroph Parastagonospora nodorum Sn15 reveals a genome-wide trove of candidate effector homologs, and redundancy of virulence-related functions within an accessory chromosome.</title>
        <authorList>
            <person name="Bertazzoni S."/>
            <person name="Jones D.A.B."/>
            <person name="Phan H.T."/>
            <person name="Tan K.-C."/>
            <person name="Hane J.K."/>
        </authorList>
    </citation>
    <scope>NUCLEOTIDE SEQUENCE [LARGE SCALE GENOMIC DNA]</scope>
    <source>
        <strain evidence="3">SN15 / ATCC MYA-4574 / FGSC 10173)</strain>
    </source>
</reference>
<accession>A0A7U2EV25</accession>
<keyword evidence="3" id="KW-1185">Reference proteome</keyword>
<protein>
    <submittedName>
        <fullName evidence="2">Uncharacterized protein</fullName>
    </submittedName>
</protein>
<sequence length="116" mass="12666">MSGALVNVQCVANLCSLPQHLLTMAFTRNIIDKISGKKSRTRLPVSSWNPCEILVPDPDTPESELLGVNDMLKTCRDEAEEGRENGLGVGTAKGQRDKGRQNNSSLSRGNSLEDRK</sequence>
<dbReference type="AlphaFoldDB" id="A0A7U2EV25"/>
<evidence type="ECO:0000256" key="1">
    <source>
        <dbReference type="SAM" id="MobiDB-lite"/>
    </source>
</evidence>
<dbReference type="EMBL" id="CP069023">
    <property type="protein sequence ID" value="QRC91580.1"/>
    <property type="molecule type" value="Genomic_DNA"/>
</dbReference>